<proteinExistence type="predicted"/>
<dbReference type="Pfam" id="PF18911">
    <property type="entry name" value="PKD_4"/>
    <property type="match status" value="5"/>
</dbReference>
<dbReference type="Proteomes" id="UP000740413">
    <property type="component" value="Unassembled WGS sequence"/>
</dbReference>
<accession>A0ABS5WJY7</accession>
<dbReference type="PANTHER" id="PTHR46182">
    <property type="entry name" value="FI19480P1"/>
    <property type="match status" value="1"/>
</dbReference>
<dbReference type="InterPro" id="IPR035986">
    <property type="entry name" value="PKD_dom_sf"/>
</dbReference>
<protein>
    <submittedName>
        <fullName evidence="3">PKD domain-containing protein</fullName>
    </submittedName>
</protein>
<feature type="domain" description="PKD" evidence="2">
    <location>
        <begin position="132"/>
        <end position="217"/>
    </location>
</feature>
<comment type="caution">
    <text evidence="3">The sequence shown here is derived from an EMBL/GenBank/DDBJ whole genome shotgun (WGS) entry which is preliminary data.</text>
</comment>
<dbReference type="InterPro" id="IPR025975">
    <property type="entry name" value="Polysacc_lyase"/>
</dbReference>
<dbReference type="PANTHER" id="PTHR46182:SF2">
    <property type="entry name" value="FI19480P1"/>
    <property type="match status" value="1"/>
</dbReference>
<evidence type="ECO:0000313" key="4">
    <source>
        <dbReference type="Proteomes" id="UP000740413"/>
    </source>
</evidence>
<dbReference type="Pfam" id="PF14099">
    <property type="entry name" value="Polysacc_lyase"/>
    <property type="match status" value="1"/>
</dbReference>
<dbReference type="InterPro" id="IPR022409">
    <property type="entry name" value="PKD/Chitinase_dom"/>
</dbReference>
<dbReference type="CDD" id="cd00146">
    <property type="entry name" value="PKD"/>
    <property type="match status" value="5"/>
</dbReference>
<feature type="domain" description="PKD" evidence="2">
    <location>
        <begin position="220"/>
        <end position="307"/>
    </location>
</feature>
<reference evidence="4" key="2">
    <citation type="submission" date="2023-07" db="EMBL/GenBank/DDBJ databases">
        <title>Zobellia barbeyronii sp. nov., a new marine flavobacterium, isolated from green and red algae.</title>
        <authorList>
            <person name="Nedashkovskaya O.I."/>
            <person name="Otstavnykh N."/>
            <person name="Zhukova N."/>
            <person name="Guzev K."/>
            <person name="Chausova V."/>
            <person name="Tekutyeva L."/>
            <person name="Mikhailov V."/>
            <person name="Isaeva M."/>
        </authorList>
    </citation>
    <scope>NUCLEOTIDE SEQUENCE [LARGE SCALE GENOMIC DNA]</scope>
    <source>
        <strain evidence="4">KMM 6746</strain>
    </source>
</reference>
<dbReference type="SUPFAM" id="SSF49299">
    <property type="entry name" value="PKD domain"/>
    <property type="match status" value="5"/>
</dbReference>
<gene>
    <name evidence="3" type="ORF">HW347_19925</name>
</gene>
<evidence type="ECO:0000256" key="1">
    <source>
        <dbReference type="SAM" id="MobiDB-lite"/>
    </source>
</evidence>
<name>A0ABS5WJY7_9FLAO</name>
<evidence type="ECO:0000259" key="2">
    <source>
        <dbReference type="PROSITE" id="PS50093"/>
    </source>
</evidence>
<feature type="domain" description="PKD" evidence="2">
    <location>
        <begin position="484"/>
        <end position="568"/>
    </location>
</feature>
<dbReference type="RefSeq" id="WP_214613490.1">
    <property type="nucleotide sequence ID" value="NZ_JACATN010000009.1"/>
</dbReference>
<feature type="domain" description="PKD" evidence="2">
    <location>
        <begin position="308"/>
        <end position="393"/>
    </location>
</feature>
<dbReference type="PROSITE" id="PS50093">
    <property type="entry name" value="PKD"/>
    <property type="match status" value="5"/>
</dbReference>
<dbReference type="InterPro" id="IPR013783">
    <property type="entry name" value="Ig-like_fold"/>
</dbReference>
<keyword evidence="4" id="KW-1185">Reference proteome</keyword>
<feature type="region of interest" description="Disordered" evidence="1">
    <location>
        <begin position="102"/>
        <end position="124"/>
    </location>
</feature>
<organism evidence="3 4">
    <name type="scientific">Zobellia barbeyronii</name>
    <dbReference type="NCBI Taxonomy" id="2748009"/>
    <lineage>
        <taxon>Bacteria</taxon>
        <taxon>Pseudomonadati</taxon>
        <taxon>Bacteroidota</taxon>
        <taxon>Flavobacteriia</taxon>
        <taxon>Flavobacteriales</taxon>
        <taxon>Flavobacteriaceae</taxon>
        <taxon>Zobellia</taxon>
    </lineage>
</organism>
<dbReference type="Gene3D" id="2.60.120.200">
    <property type="match status" value="1"/>
</dbReference>
<feature type="domain" description="PKD" evidence="2">
    <location>
        <begin position="396"/>
        <end position="476"/>
    </location>
</feature>
<sequence>EEEVIEEEVVEEEVIEEEVIEEEVVEEEVIEEEVIEEEIIEEEVIEEEVVEEEVIEEEVIEEEVVEEEVIEEEVIEEEVIEEEVVEEEVIEEEVIEEEVIEEEVVEEEVVEEETPAPSNPVITPIGIPNMNPIASAEATPSKGQSPLRVTFTGSNSTDDVSIVSYRWDFEDGKTSNEINPVLTLDEVGSYNAKLTVTDEKGLSHSDMVTITVESKDNIAPVAKLSADVKSGNAPLEVSFNGSSSTDDTGIVKYSWDFKDGGSSNETNPRHTFEEEGSYIAELTVEDIAGLTHKDVVTITVESTVDETPVAKASASKMSGVIPLQIDFTAANSTDDKGVAGYAWDFKDGNSSDKVTASHTFESAGDYVVQLTVTDSKGQTNKTTLNISAQAPTNDPPSAKLTTNLDNGTAPLTVNFTSNGSADDNGITKYAWDFKDGSFSDKANSEHTFNEQGTYDVELTVEDAAGLRDTKTTSVTVLARQNTAPVAKASASLLSGYAPLKVDFNGSSSTDDLAISSYYWDFTEGSSSEANNSHTFNNPGVYNVTFTVTDDEGLTSTDNLTVEVTQEPIGNIDCSVGGGKANESGEKIWCWNNVSIPDYSGQNGPPISNNELKIDSECYEKQVTQEGSRLNFRVDPVNPKTGSWCSRDFNMRAEISTLPWKINHPKGTEEWFGWDYSFGNDYVIDKNNQWLFFQVHPGITGESPQMELLVIKDDQSIGHDAGEIFVINAANGKDYHPTGITPRAGQKLKIVVHAIWDDASKGHLQVWINGSKVYDKQVATVYSKYPWGGNAKWGIYKWPWANAEDVQKSLDAGVNHIETSMGTLRMITRKPGDANYGTDAYSLVAPD</sequence>
<dbReference type="Gene3D" id="2.60.40.10">
    <property type="entry name" value="Immunoglobulins"/>
    <property type="match status" value="5"/>
</dbReference>
<dbReference type="SMART" id="SM00089">
    <property type="entry name" value="PKD"/>
    <property type="match status" value="5"/>
</dbReference>
<evidence type="ECO:0000313" key="3">
    <source>
        <dbReference type="EMBL" id="MBT2163550.1"/>
    </source>
</evidence>
<feature type="non-terminal residue" evidence="3">
    <location>
        <position position="1"/>
    </location>
</feature>
<reference evidence="3 4" key="1">
    <citation type="submission" date="2020-06" db="EMBL/GenBank/DDBJ databases">
        <authorList>
            <person name="Isaeva M.P."/>
            <person name="Chernysheva N.Y."/>
        </authorList>
    </citation>
    <scope>NUCLEOTIDE SEQUENCE [LARGE SCALE GENOMIC DNA]</scope>
    <source>
        <strain evidence="3 4">KMM 6746</strain>
    </source>
</reference>
<dbReference type="EMBL" id="JACATN010000009">
    <property type="protein sequence ID" value="MBT2163550.1"/>
    <property type="molecule type" value="Genomic_DNA"/>
</dbReference>
<feature type="compositionally biased region" description="Acidic residues" evidence="1">
    <location>
        <begin position="102"/>
        <end position="114"/>
    </location>
</feature>
<dbReference type="InterPro" id="IPR000601">
    <property type="entry name" value="PKD_dom"/>
</dbReference>
<dbReference type="InterPro" id="IPR029865">
    <property type="entry name" value="KIAA0319-like"/>
</dbReference>